<organism evidence="2">
    <name type="scientific">uncultured Sphingomonadaceae bacterium</name>
    <dbReference type="NCBI Taxonomy" id="169976"/>
    <lineage>
        <taxon>Bacteria</taxon>
        <taxon>Pseudomonadati</taxon>
        <taxon>Pseudomonadota</taxon>
        <taxon>Alphaproteobacteria</taxon>
        <taxon>Sphingomonadales</taxon>
        <taxon>Sphingomonadaceae</taxon>
        <taxon>environmental samples</taxon>
    </lineage>
</organism>
<evidence type="ECO:0008006" key="3">
    <source>
        <dbReference type="Google" id="ProtNLM"/>
    </source>
</evidence>
<protein>
    <recommendedName>
        <fullName evidence="3">DUF2256 domain-containing protein</fullName>
    </recommendedName>
</protein>
<dbReference type="Pfam" id="PF10013">
    <property type="entry name" value="DUF2256"/>
    <property type="match status" value="1"/>
</dbReference>
<dbReference type="PANTHER" id="PTHR37463:SF1">
    <property type="entry name" value="DUF2256 DOMAIN-CONTAINING PROTEIN"/>
    <property type="match status" value="1"/>
</dbReference>
<dbReference type="AlphaFoldDB" id="A0A6J4SCZ7"/>
<name>A0A6J4SCZ7_9SPHN</name>
<feature type="region of interest" description="Disordered" evidence="1">
    <location>
        <begin position="40"/>
        <end position="69"/>
    </location>
</feature>
<sequence>MHRKPHLPIKNCLACARPFAWRKKWARDWNEVRYCSDRCRREKGRGGPSPSAPHPEYAPPTSRRGRPAS</sequence>
<accession>A0A6J4SCZ7</accession>
<dbReference type="PANTHER" id="PTHR37463">
    <property type="entry name" value="GSL3115 PROTEIN"/>
    <property type="match status" value="1"/>
</dbReference>
<evidence type="ECO:0000256" key="1">
    <source>
        <dbReference type="SAM" id="MobiDB-lite"/>
    </source>
</evidence>
<dbReference type="EMBL" id="CADCVW010000029">
    <property type="protein sequence ID" value="CAA9489345.1"/>
    <property type="molecule type" value="Genomic_DNA"/>
</dbReference>
<reference evidence="2" key="1">
    <citation type="submission" date="2020-02" db="EMBL/GenBank/DDBJ databases">
        <authorList>
            <person name="Meier V. D."/>
        </authorList>
    </citation>
    <scope>NUCLEOTIDE SEQUENCE</scope>
    <source>
        <strain evidence="2">AVDCRST_MAG39</strain>
    </source>
</reference>
<proteinExistence type="predicted"/>
<gene>
    <name evidence="2" type="ORF">AVDCRST_MAG39-666</name>
</gene>
<dbReference type="InterPro" id="IPR017136">
    <property type="entry name" value="UCP037205"/>
</dbReference>
<evidence type="ECO:0000313" key="2">
    <source>
        <dbReference type="EMBL" id="CAA9489345.1"/>
    </source>
</evidence>